<dbReference type="SMART" id="SM00335">
    <property type="entry name" value="ANX"/>
    <property type="match status" value="2"/>
</dbReference>
<dbReference type="FunFam" id="1.10.220.10:FF:000001">
    <property type="entry name" value="Annexin"/>
    <property type="match status" value="1"/>
</dbReference>
<dbReference type="Proteomes" id="UP000270296">
    <property type="component" value="Unassembled WGS sequence"/>
</dbReference>
<dbReference type="FunFam" id="1.10.220.10:FF:000002">
    <property type="entry name" value="Annexin"/>
    <property type="match status" value="1"/>
</dbReference>
<evidence type="ECO:0000313" key="6">
    <source>
        <dbReference type="EMBL" id="VDP13953.1"/>
    </source>
</evidence>
<dbReference type="GO" id="GO:0005509">
    <property type="term" value="F:calcium ion binding"/>
    <property type="evidence" value="ECO:0007669"/>
    <property type="project" value="InterPro"/>
</dbReference>
<dbReference type="GO" id="GO:0005737">
    <property type="term" value="C:cytoplasm"/>
    <property type="evidence" value="ECO:0007669"/>
    <property type="project" value="TreeGrafter"/>
</dbReference>
<dbReference type="GO" id="GO:0005544">
    <property type="term" value="F:calcium-dependent phospholipid binding"/>
    <property type="evidence" value="ECO:0007669"/>
    <property type="project" value="UniProtKB-KW"/>
</dbReference>
<keyword evidence="2" id="KW-0677">Repeat</keyword>
<dbReference type="OrthoDB" id="37886at2759"/>
<evidence type="ECO:0000256" key="2">
    <source>
        <dbReference type="ARBA" id="ARBA00022737"/>
    </source>
</evidence>
<dbReference type="SUPFAM" id="SSF47874">
    <property type="entry name" value="Annexin"/>
    <property type="match status" value="1"/>
</dbReference>
<dbReference type="PROSITE" id="PS51897">
    <property type="entry name" value="ANNEXIN_2"/>
    <property type="match status" value="2"/>
</dbReference>
<dbReference type="PANTHER" id="PTHR10502">
    <property type="entry name" value="ANNEXIN"/>
    <property type="match status" value="1"/>
</dbReference>
<evidence type="ECO:0000256" key="3">
    <source>
        <dbReference type="ARBA" id="ARBA00022837"/>
    </source>
</evidence>
<dbReference type="WBParaSite" id="SBAD_0000798501-mRNA-1">
    <property type="protein sequence ID" value="SBAD_0000798501-mRNA-1"/>
    <property type="gene ID" value="SBAD_0000798501"/>
</dbReference>
<accession>A0A183IVP7</accession>
<proteinExistence type="inferred from homology"/>
<organism evidence="8">
    <name type="scientific">Soboliphyme baturini</name>
    <dbReference type="NCBI Taxonomy" id="241478"/>
    <lineage>
        <taxon>Eukaryota</taxon>
        <taxon>Metazoa</taxon>
        <taxon>Ecdysozoa</taxon>
        <taxon>Nematoda</taxon>
        <taxon>Enoplea</taxon>
        <taxon>Dorylaimia</taxon>
        <taxon>Dioctophymatida</taxon>
        <taxon>Dioctophymatoidea</taxon>
        <taxon>Soboliphymatidae</taxon>
        <taxon>Soboliphyme</taxon>
    </lineage>
</organism>
<dbReference type="GO" id="GO:0005886">
    <property type="term" value="C:plasma membrane"/>
    <property type="evidence" value="ECO:0007669"/>
    <property type="project" value="TreeGrafter"/>
</dbReference>
<gene>
    <name evidence="6" type="ORF">SBAD_LOCUS7694</name>
</gene>
<dbReference type="GO" id="GO:0001786">
    <property type="term" value="F:phosphatidylserine binding"/>
    <property type="evidence" value="ECO:0007669"/>
    <property type="project" value="TreeGrafter"/>
</dbReference>
<dbReference type="Pfam" id="PF00191">
    <property type="entry name" value="Annexin"/>
    <property type="match status" value="2"/>
</dbReference>
<evidence type="ECO:0000313" key="7">
    <source>
        <dbReference type="Proteomes" id="UP000270296"/>
    </source>
</evidence>
<comment type="similarity">
    <text evidence="1">Belongs to the annexin family.</text>
</comment>
<evidence type="ECO:0000313" key="8">
    <source>
        <dbReference type="WBParaSite" id="SBAD_0000798501-mRNA-1"/>
    </source>
</evidence>
<reference evidence="8" key="1">
    <citation type="submission" date="2016-06" db="UniProtKB">
        <authorList>
            <consortium name="WormBaseParasite"/>
        </authorList>
    </citation>
    <scope>IDENTIFICATION</scope>
</reference>
<dbReference type="GO" id="GO:0005634">
    <property type="term" value="C:nucleus"/>
    <property type="evidence" value="ECO:0007669"/>
    <property type="project" value="TreeGrafter"/>
</dbReference>
<dbReference type="InterPro" id="IPR018502">
    <property type="entry name" value="Annexin_repeat"/>
</dbReference>
<sequence length="169" mass="19328">MLIHVEAEKFDDRETNVDAAINDAKALYEAGEKRLGTNESVFNKIFGTRTHEQLQVVFQEYEKLAGHGIEFAVQKEFKGPMQNALLVMIYFDACVNAVLVKIVRNPIAYFAKQLYSAMKGPGTNDPVLIRIIVSRSERDLLQIKEEFFNLYGKSLRSYVIVSKFMISRK</sequence>
<dbReference type="PANTHER" id="PTHR10502:SF102">
    <property type="entry name" value="ANNEXIN B11"/>
    <property type="match status" value="1"/>
</dbReference>
<name>A0A183IVP7_9BILA</name>
<keyword evidence="7" id="KW-1185">Reference proteome</keyword>
<dbReference type="Gene3D" id="1.10.220.10">
    <property type="entry name" value="Annexin"/>
    <property type="match status" value="2"/>
</dbReference>
<dbReference type="AlphaFoldDB" id="A0A183IVP7"/>
<evidence type="ECO:0000256" key="4">
    <source>
        <dbReference type="ARBA" id="ARBA00023216"/>
    </source>
</evidence>
<dbReference type="GO" id="GO:0012506">
    <property type="term" value="C:vesicle membrane"/>
    <property type="evidence" value="ECO:0007669"/>
    <property type="project" value="TreeGrafter"/>
</dbReference>
<keyword evidence="4" id="KW-0041">Annexin</keyword>
<keyword evidence="5" id="KW-0111">Calcium/phospholipid-binding</keyword>
<evidence type="ECO:0000256" key="1">
    <source>
        <dbReference type="ARBA" id="ARBA00007831"/>
    </source>
</evidence>
<protein>
    <submittedName>
        <fullName evidence="8">Annexin</fullName>
    </submittedName>
</protein>
<dbReference type="InterPro" id="IPR037104">
    <property type="entry name" value="Annexin_sf"/>
</dbReference>
<dbReference type="EMBL" id="UZAM01010856">
    <property type="protein sequence ID" value="VDP13953.1"/>
    <property type="molecule type" value="Genomic_DNA"/>
</dbReference>
<reference evidence="6 7" key="2">
    <citation type="submission" date="2018-11" db="EMBL/GenBank/DDBJ databases">
        <authorList>
            <consortium name="Pathogen Informatics"/>
        </authorList>
    </citation>
    <scope>NUCLEOTIDE SEQUENCE [LARGE SCALE GENOMIC DNA]</scope>
</reference>
<keyword evidence="3" id="KW-0106">Calcium</keyword>
<evidence type="ECO:0000256" key="5">
    <source>
        <dbReference type="ARBA" id="ARBA00023302"/>
    </source>
</evidence>